<protein>
    <recommendedName>
        <fullName evidence="1">Poly(A) RNA polymerase mitochondrial-like central palm domain-containing protein</fullName>
    </recommendedName>
</protein>
<organism evidence="2 3">
    <name type="scientific">Serendipita vermifera MAFF 305830</name>
    <dbReference type="NCBI Taxonomy" id="933852"/>
    <lineage>
        <taxon>Eukaryota</taxon>
        <taxon>Fungi</taxon>
        <taxon>Dikarya</taxon>
        <taxon>Basidiomycota</taxon>
        <taxon>Agaricomycotina</taxon>
        <taxon>Agaricomycetes</taxon>
        <taxon>Sebacinales</taxon>
        <taxon>Serendipitaceae</taxon>
        <taxon>Serendipita</taxon>
    </lineage>
</organism>
<reference evidence="3" key="2">
    <citation type="submission" date="2015-01" db="EMBL/GenBank/DDBJ databases">
        <title>Evolutionary Origins and Diversification of the Mycorrhizal Mutualists.</title>
        <authorList>
            <consortium name="DOE Joint Genome Institute"/>
            <consortium name="Mycorrhizal Genomics Consortium"/>
            <person name="Kohler A."/>
            <person name="Kuo A."/>
            <person name="Nagy L.G."/>
            <person name="Floudas D."/>
            <person name="Copeland A."/>
            <person name="Barry K.W."/>
            <person name="Cichocki N."/>
            <person name="Veneault-Fourrey C."/>
            <person name="LaButti K."/>
            <person name="Lindquist E.A."/>
            <person name="Lipzen A."/>
            <person name="Lundell T."/>
            <person name="Morin E."/>
            <person name="Murat C."/>
            <person name="Riley R."/>
            <person name="Ohm R."/>
            <person name="Sun H."/>
            <person name="Tunlid A."/>
            <person name="Henrissat B."/>
            <person name="Grigoriev I.V."/>
            <person name="Hibbett D.S."/>
            <person name="Martin F."/>
        </authorList>
    </citation>
    <scope>NUCLEOTIDE SEQUENCE [LARGE SCALE GENOMIC DNA]</scope>
    <source>
        <strain evidence="3">MAFF 305830</strain>
    </source>
</reference>
<gene>
    <name evidence="2" type="ORF">M408DRAFT_191465</name>
</gene>
<dbReference type="InterPro" id="IPR054708">
    <property type="entry name" value="MTPAP-like_central"/>
</dbReference>
<dbReference type="PANTHER" id="PTHR12271">
    <property type="entry name" value="POLY A POLYMERASE CID PAP -RELATED"/>
    <property type="match status" value="1"/>
</dbReference>
<dbReference type="HOGENOM" id="CLU_1074282_0_0_1"/>
<dbReference type="SUPFAM" id="SSF81631">
    <property type="entry name" value="PAP/OAS1 substrate-binding domain"/>
    <property type="match status" value="1"/>
</dbReference>
<dbReference type="STRING" id="933852.A0A0C2X4L3"/>
<dbReference type="Gene3D" id="3.30.460.10">
    <property type="entry name" value="Beta Polymerase, domain 2"/>
    <property type="match status" value="1"/>
</dbReference>
<dbReference type="GO" id="GO:0016779">
    <property type="term" value="F:nucleotidyltransferase activity"/>
    <property type="evidence" value="ECO:0007669"/>
    <property type="project" value="UniProtKB-ARBA"/>
</dbReference>
<dbReference type="PANTHER" id="PTHR12271:SF40">
    <property type="entry name" value="POLY(A) RNA POLYMERASE GLD2"/>
    <property type="match status" value="1"/>
</dbReference>
<reference evidence="2 3" key="1">
    <citation type="submission" date="2014-04" db="EMBL/GenBank/DDBJ databases">
        <authorList>
            <consortium name="DOE Joint Genome Institute"/>
            <person name="Kuo A."/>
            <person name="Zuccaro A."/>
            <person name="Kohler A."/>
            <person name="Nagy L.G."/>
            <person name="Floudas D."/>
            <person name="Copeland A."/>
            <person name="Barry K.W."/>
            <person name="Cichocki N."/>
            <person name="Veneault-Fourrey C."/>
            <person name="LaButti K."/>
            <person name="Lindquist E.A."/>
            <person name="Lipzen A."/>
            <person name="Lundell T."/>
            <person name="Morin E."/>
            <person name="Murat C."/>
            <person name="Sun H."/>
            <person name="Tunlid A."/>
            <person name="Henrissat B."/>
            <person name="Grigoriev I.V."/>
            <person name="Hibbett D.S."/>
            <person name="Martin F."/>
            <person name="Nordberg H.P."/>
            <person name="Cantor M.N."/>
            <person name="Hua S.X."/>
        </authorList>
    </citation>
    <scope>NUCLEOTIDE SEQUENCE [LARGE SCALE GENOMIC DNA]</scope>
    <source>
        <strain evidence="2 3">MAFF 305830</strain>
    </source>
</reference>
<dbReference type="AlphaFoldDB" id="A0A0C2X4L3"/>
<dbReference type="SUPFAM" id="SSF81301">
    <property type="entry name" value="Nucleotidyltransferase"/>
    <property type="match status" value="1"/>
</dbReference>
<evidence type="ECO:0000313" key="3">
    <source>
        <dbReference type="Proteomes" id="UP000054097"/>
    </source>
</evidence>
<dbReference type="CDD" id="cd05402">
    <property type="entry name" value="NT_PAP_TUTase"/>
    <property type="match status" value="1"/>
</dbReference>
<dbReference type="GO" id="GO:0010605">
    <property type="term" value="P:negative regulation of macromolecule metabolic process"/>
    <property type="evidence" value="ECO:0007669"/>
    <property type="project" value="UniProtKB-ARBA"/>
</dbReference>
<dbReference type="EMBL" id="KN824279">
    <property type="protein sequence ID" value="KIM33063.1"/>
    <property type="molecule type" value="Genomic_DNA"/>
</dbReference>
<evidence type="ECO:0000313" key="2">
    <source>
        <dbReference type="EMBL" id="KIM33063.1"/>
    </source>
</evidence>
<accession>A0A0C2X4L3</accession>
<dbReference type="OrthoDB" id="2274644at2759"/>
<dbReference type="Proteomes" id="UP000054097">
    <property type="component" value="Unassembled WGS sequence"/>
</dbReference>
<dbReference type="Pfam" id="PF22600">
    <property type="entry name" value="MTPAP-like_central"/>
    <property type="match status" value="1"/>
</dbReference>
<dbReference type="GO" id="GO:0031123">
    <property type="term" value="P:RNA 3'-end processing"/>
    <property type="evidence" value="ECO:0007669"/>
    <property type="project" value="TreeGrafter"/>
</dbReference>
<name>A0A0C2X4L3_SERVB</name>
<evidence type="ECO:0000259" key="1">
    <source>
        <dbReference type="Pfam" id="PF22600"/>
    </source>
</evidence>
<proteinExistence type="predicted"/>
<keyword evidence="3" id="KW-1185">Reference proteome</keyword>
<dbReference type="Gene3D" id="1.10.1410.10">
    <property type="match status" value="1"/>
</dbReference>
<feature type="domain" description="Poly(A) RNA polymerase mitochondrial-like central palm" evidence="1">
    <location>
        <begin position="1"/>
        <end position="140"/>
    </location>
</feature>
<dbReference type="InterPro" id="IPR043519">
    <property type="entry name" value="NT_sf"/>
</dbReference>
<sequence>MLELYKLTRPTPEVQRHREQTIAELKRILTNRFGPQYVPALFGSSRYGVSDRQSDLDIVILDQDHPHGFTPTVYDRTLPALYKLSDLAQLLRKKRYGKVIVIPAKVPIIKARDPKTNLQIDININDRLGLFNTELLEHYCMFWPPLSNLIYVIKKWAKVRGLNEPAGLKKAGPTFSSYCLTLMIVGFLQSRGILPNLHEQRPTNQQDRPYFWIKINKNSRMKCWVDWNHLSPSAWTPANNPSLGRAFYAWLQLSRVVRS</sequence>